<sequence length="162" mass="16259">MSGAADELPSGDDPSANSVLTGTISFLNGGGSLGTLLQGAIFGTLVSFATGGVNLIQSAFGLVIAPLDALASSVTQFVDSAFLAPLGIIETTAEASATATASQFGPFAILVGVVLVLGAFWMITQFLEQSETSDTLPIPGLGDAPDIPGLPLGVTEENEDED</sequence>
<evidence type="ECO:0000256" key="2">
    <source>
        <dbReference type="SAM" id="Phobius"/>
    </source>
</evidence>
<dbReference type="RefSeq" id="WP_004596382.1">
    <property type="nucleotide sequence ID" value="NZ_AOJM01000036.1"/>
</dbReference>
<keyword evidence="2" id="KW-0472">Membrane</keyword>
<dbReference type="EMBL" id="AOJM01000036">
    <property type="protein sequence ID" value="ELZ50721.1"/>
    <property type="molecule type" value="Genomic_DNA"/>
</dbReference>
<gene>
    <name evidence="3" type="ORF">C465_05246</name>
</gene>
<evidence type="ECO:0000256" key="1">
    <source>
        <dbReference type="SAM" id="MobiDB-lite"/>
    </source>
</evidence>
<comment type="caution">
    <text evidence="3">The sequence shown here is derived from an EMBL/GenBank/DDBJ whole genome shotgun (WGS) entry which is preliminary data.</text>
</comment>
<keyword evidence="4" id="KW-1185">Reference proteome</keyword>
<feature type="transmembrane region" description="Helical" evidence="2">
    <location>
        <begin position="104"/>
        <end position="123"/>
    </location>
</feature>
<dbReference type="Proteomes" id="UP000011526">
    <property type="component" value="Unassembled WGS sequence"/>
</dbReference>
<organism evidence="3 4">
    <name type="scientific">Halorubrum distributum JCM 9100</name>
    <dbReference type="NCBI Taxonomy" id="1227467"/>
    <lineage>
        <taxon>Archaea</taxon>
        <taxon>Methanobacteriati</taxon>
        <taxon>Methanobacteriota</taxon>
        <taxon>Stenosarchaea group</taxon>
        <taxon>Halobacteria</taxon>
        <taxon>Halobacteriales</taxon>
        <taxon>Haloferacaceae</taxon>
        <taxon>Halorubrum</taxon>
        <taxon>Halorubrum distributum group</taxon>
    </lineage>
</organism>
<protein>
    <submittedName>
        <fullName evidence="3">Uncharacterized protein</fullName>
    </submittedName>
</protein>
<reference evidence="3 4" key="1">
    <citation type="journal article" date="2014" name="PLoS Genet.">
        <title>Phylogenetically driven sequencing of extremely halophilic archaea reveals strategies for static and dynamic osmo-response.</title>
        <authorList>
            <person name="Becker E.A."/>
            <person name="Seitzer P.M."/>
            <person name="Tritt A."/>
            <person name="Larsen D."/>
            <person name="Krusor M."/>
            <person name="Yao A.I."/>
            <person name="Wu D."/>
            <person name="Madern D."/>
            <person name="Eisen J.A."/>
            <person name="Darling A.E."/>
            <person name="Facciotti M.T."/>
        </authorList>
    </citation>
    <scope>NUCLEOTIDE SEQUENCE [LARGE SCALE GENOMIC DNA]</scope>
    <source>
        <strain evidence="3 4">JCM 9100</strain>
    </source>
</reference>
<dbReference type="AlphaFoldDB" id="M0ESE3"/>
<evidence type="ECO:0000313" key="3">
    <source>
        <dbReference type="EMBL" id="ELZ50721.1"/>
    </source>
</evidence>
<proteinExistence type="predicted"/>
<dbReference type="PATRIC" id="fig|1227467.4.peg.994"/>
<evidence type="ECO:0000313" key="4">
    <source>
        <dbReference type="Proteomes" id="UP000011526"/>
    </source>
</evidence>
<accession>M0ESE3</accession>
<keyword evidence="2" id="KW-0812">Transmembrane</keyword>
<name>M0ESE3_9EURY</name>
<feature type="region of interest" description="Disordered" evidence="1">
    <location>
        <begin position="137"/>
        <end position="162"/>
    </location>
</feature>
<keyword evidence="2" id="KW-1133">Transmembrane helix</keyword>